<dbReference type="Pfam" id="PF05222">
    <property type="entry name" value="AlaDh_PNT_N"/>
    <property type="match status" value="1"/>
</dbReference>
<protein>
    <submittedName>
        <fullName evidence="20">Lysine ketoglutarate reductase</fullName>
    </submittedName>
</protein>
<dbReference type="AlphaFoldDB" id="A0AAF5DHZ3"/>
<dbReference type="PRINTS" id="PR01333">
    <property type="entry name" value="2POREKCHANEL"/>
</dbReference>
<dbReference type="WBParaSite" id="TCONS_00012611.p1">
    <property type="protein sequence ID" value="TCONS_00012611.p1"/>
    <property type="gene ID" value="XLOC_008275"/>
</dbReference>
<dbReference type="Gene3D" id="1.10.1870.10">
    <property type="entry name" value="Domain 3, Saccharopine reductase"/>
    <property type="match status" value="1"/>
</dbReference>
<dbReference type="SMART" id="SM01003">
    <property type="entry name" value="AlaDh_PNT_N"/>
    <property type="match status" value="1"/>
</dbReference>
<evidence type="ECO:0000256" key="5">
    <source>
        <dbReference type="ARBA" id="ARBA00022448"/>
    </source>
</evidence>
<evidence type="ECO:0000259" key="17">
    <source>
        <dbReference type="SMART" id="SM01002"/>
    </source>
</evidence>
<comment type="pathway">
    <text evidence="2">Amino-acid degradation; L-lysine degradation via saccharopine pathway; glutaryl-CoA from L-lysine: step 1/6.</text>
</comment>
<dbReference type="InterPro" id="IPR013099">
    <property type="entry name" value="K_chnl_dom"/>
</dbReference>
<dbReference type="InterPro" id="IPR005097">
    <property type="entry name" value="Sacchrp_dh_NADP-bd"/>
</dbReference>
<evidence type="ECO:0000256" key="9">
    <source>
        <dbReference type="ARBA" id="ARBA00023002"/>
    </source>
</evidence>
<dbReference type="GO" id="GO:0019878">
    <property type="term" value="P:lysine biosynthetic process via aminoadipic acid"/>
    <property type="evidence" value="ECO:0007669"/>
    <property type="project" value="TreeGrafter"/>
</dbReference>
<feature type="transmembrane region" description="Helical" evidence="16">
    <location>
        <begin position="358"/>
        <end position="377"/>
    </location>
</feature>
<dbReference type="InterPro" id="IPR036291">
    <property type="entry name" value="NAD(P)-bd_dom_sf"/>
</dbReference>
<evidence type="ECO:0000256" key="2">
    <source>
        <dbReference type="ARBA" id="ARBA00004682"/>
    </source>
</evidence>
<feature type="domain" description="Alanine dehydrogenase/pyridine nucleotide transhydrogenase NAD(H)-binding" evidence="17">
    <location>
        <begin position="832"/>
        <end position="1034"/>
    </location>
</feature>
<evidence type="ECO:0000256" key="10">
    <source>
        <dbReference type="ARBA" id="ARBA00023065"/>
    </source>
</evidence>
<dbReference type="GO" id="GO:0005267">
    <property type="term" value="F:potassium channel activity"/>
    <property type="evidence" value="ECO:0007669"/>
    <property type="project" value="InterPro"/>
</dbReference>
<dbReference type="SUPFAM" id="SSF81324">
    <property type="entry name" value="Voltage-gated potassium channels"/>
    <property type="match status" value="2"/>
</dbReference>
<dbReference type="PANTHER" id="PTHR11133:SF22">
    <property type="entry name" value="ALPHA-AMINOADIPIC SEMIALDEHYDE SYNTHASE, MITOCHONDRIAL"/>
    <property type="match status" value="1"/>
</dbReference>
<dbReference type="InterPro" id="IPR051168">
    <property type="entry name" value="AASS"/>
</dbReference>
<dbReference type="SUPFAM" id="SSF52283">
    <property type="entry name" value="Formate/glycerate dehydrogenase catalytic domain-like"/>
    <property type="match status" value="1"/>
</dbReference>
<reference evidence="20" key="1">
    <citation type="submission" date="2024-02" db="UniProtKB">
        <authorList>
            <consortium name="WormBaseParasite"/>
        </authorList>
    </citation>
    <scope>IDENTIFICATION</scope>
</reference>
<evidence type="ECO:0000256" key="16">
    <source>
        <dbReference type="SAM" id="Phobius"/>
    </source>
</evidence>
<evidence type="ECO:0000259" key="18">
    <source>
        <dbReference type="SMART" id="SM01003"/>
    </source>
</evidence>
<feature type="transmembrane region" description="Helical" evidence="16">
    <location>
        <begin position="384"/>
        <end position="406"/>
    </location>
</feature>
<name>A0AAF5DHZ3_STRER</name>
<dbReference type="FunFam" id="3.40.50.720:FF:000072">
    <property type="entry name" value="Saccharopine dehydrogenase [NADP(+), L-glutamate-forming]"/>
    <property type="match status" value="1"/>
</dbReference>
<sequence length="1570" mass="177685">MFSWIKKYSHIFIHLSMMSGVTLYIIFGAYIMQNLENKNIVEMNEQVRNKRNVKMGEHSIDGIEKNTKIFDINYYKNFSGHKLAKLDHNLHNCVLKAMISLYNFSQCYEKNINVAAITLFDNCYKNANIKIQNFINTVDKYGKPIHNELNNDGYIQNDFDQPASVFFKKKFRHGQVNIDKMSTNDTNNIINKQITIMDWSFGSSIIFAFSVITTIGYGHVAPMTTSGRIFTIIYGLIGVPFTLLTIANVGLFLSQVFRKTAIKIILWKKNHINRFRSKMKDQKVQSVVWCSNDKNEKIKCSDSNVTSLDNEDNNNGIDESEYAGTIQFIMTILLGITTFFYILFGAYIVHLYEVEMDFFQAFYFNFITLTTIGLGDFVPQSYNYLIITILYVFIGMALVTVTLNLLSDILKKLHNFGRKIENVSEVVVWFGGSKMKMSKLMKYLIDTLNLPEETLQTMNVDSFIDNAIQKEDGKIESLRPKPFTLSDVADRYSRDIEAETFFMDATERSGIPTSRNILTKKPSEIILETVNNNVTPILLSNDKNLFQNELLNNLKINLDSLDTNKRWSSSSGITRKTSSEIFYLPTFETCSRSIDAHISKRDWLLPSRDHSIVNKDNNLLRLNFILMISKVFSSRWQSGLKQLRYYSSDKVTFYGKGQPCLGIRRETINAWERRAPLDPIHVQKLTKSGVKVLIQPSNRRAFPIQDYQSAGAIVKEDLTEAHLIVSVKQVPIDQLIPNKTYAFFSHTIKAQDDNMQMLDTILQRKIRLIDYEKLVDDSGKRVVMFGKWAGYAGFIDILHGLGLRLLALGHHTPFLHIGLAHNYNSSHMAINAVRDCGYEIALNRLPHSLGPLTFVFTGSGNVSQGAQELFKHLPHEFVDVKTLPEVAKKGQRNKVYGCVIGRAEHMMRKDGRPFDEADYAKNPRQYISKFSTEIAPYANVIINGVYWDVDTPRLITIPDAKNLLSPKRTNVDVPGCPTLPHKLTAICDISADPGGSIEFMQECTTIDKPFVMYDADFNKTANTFDSPSGCLVCSIDNMPAQMPIEATSMFGDLLTPYIMEMINCTTDIPFEQLNVSDTIKNAIITDNGNYTQDYEYIKYLREEKTKLARRRPITTMNQKKILLLGAGMVSDPFAAYFSKQDDISVTVGTQSQSDGDRLSKYGPNIESIVVDATKEQDILSKLIGEHDLVVSLLPYTFHAEVAKSCIQNKTNLVTSSYISPEMQALENDAINAGVTIMMESGLDPGIDHMLAMECIDQVHEHGGKIKSFVSFCGGLPAPQFSDNALRYKFSWSPRGVLMALMNPARYLYNGDIIDLEADGGVLNQLYPIDFMPGFNLIGYANRDSTKYVSIYGIQNECHTMLRGTLRYKGFEDTIKALKILGLLDNSDKDFLDPTNGPDLTWKQVMAILLNQQPDIFPDSVKNMAKDILKDEAYDLTSLEQLGLFSDNIIAEKMRTPLDTLVGHLSKVLSFKKNEQDLVILNHDIGAEMPNGKFAKHRISLTAYGEPNGHSAMAKTVGYTTAIVTHMVINGEIQKKGLVRPVTKDIYRPALKRLEDLNIKATSQIIYQRHL</sequence>
<evidence type="ECO:0000256" key="7">
    <source>
        <dbReference type="ARBA" id="ARBA00022857"/>
    </source>
</evidence>
<dbReference type="Pfam" id="PF03435">
    <property type="entry name" value="Sacchrp_dh_NADP"/>
    <property type="match status" value="1"/>
</dbReference>
<comment type="subcellular location">
    <subcellularLocation>
        <location evidence="1">Membrane</location>
        <topology evidence="1">Multi-pass membrane protein</topology>
    </subcellularLocation>
</comment>
<keyword evidence="11 16" id="KW-0472">Membrane</keyword>
<evidence type="ECO:0000313" key="19">
    <source>
        <dbReference type="Proteomes" id="UP000035681"/>
    </source>
</evidence>
<keyword evidence="9" id="KW-0560">Oxidoreductase</keyword>
<dbReference type="CDD" id="cd12189">
    <property type="entry name" value="LKR_SDH_like"/>
    <property type="match status" value="1"/>
</dbReference>
<keyword evidence="10 15" id="KW-0406">Ion transport</keyword>
<keyword evidence="13 15" id="KW-0407">Ion channel</keyword>
<feature type="transmembrane region" description="Helical" evidence="16">
    <location>
        <begin position="199"/>
        <end position="220"/>
    </location>
</feature>
<evidence type="ECO:0000256" key="13">
    <source>
        <dbReference type="ARBA" id="ARBA00023303"/>
    </source>
</evidence>
<keyword evidence="12" id="KW-0511">Multifunctional enzyme</keyword>
<dbReference type="GO" id="GO:0004753">
    <property type="term" value="F:saccharopine dehydrogenase activity"/>
    <property type="evidence" value="ECO:0007669"/>
    <property type="project" value="TreeGrafter"/>
</dbReference>
<dbReference type="PANTHER" id="PTHR11133">
    <property type="entry name" value="SACCHAROPINE DEHYDROGENASE"/>
    <property type="match status" value="1"/>
</dbReference>
<evidence type="ECO:0000256" key="12">
    <source>
        <dbReference type="ARBA" id="ARBA00023268"/>
    </source>
</evidence>
<feature type="transmembrane region" description="Helical" evidence="16">
    <location>
        <begin position="12"/>
        <end position="32"/>
    </location>
</feature>
<feature type="domain" description="Alanine dehydrogenase/pyridine nucleotide transhydrogenase N-terminal" evidence="18">
    <location>
        <begin position="662"/>
        <end position="792"/>
    </location>
</feature>
<accession>A0AAF5DHZ3</accession>
<dbReference type="Pfam" id="PF07885">
    <property type="entry name" value="Ion_trans_2"/>
    <property type="match status" value="2"/>
</dbReference>
<evidence type="ECO:0000256" key="8">
    <source>
        <dbReference type="ARBA" id="ARBA00022989"/>
    </source>
</evidence>
<dbReference type="InterPro" id="IPR003280">
    <property type="entry name" value="2pore_dom_K_chnl"/>
</dbReference>
<dbReference type="Gene3D" id="1.10.287.70">
    <property type="match status" value="1"/>
</dbReference>
<dbReference type="InterPro" id="IPR032095">
    <property type="entry name" value="Sacchrp_dh-like_C"/>
</dbReference>
<dbReference type="Proteomes" id="UP000035681">
    <property type="component" value="Unplaced"/>
</dbReference>
<dbReference type="InterPro" id="IPR007886">
    <property type="entry name" value="AlaDH/PNT_N"/>
</dbReference>
<evidence type="ECO:0000256" key="3">
    <source>
        <dbReference type="ARBA" id="ARBA00004720"/>
    </source>
</evidence>
<evidence type="ECO:0000313" key="20">
    <source>
        <dbReference type="WBParaSite" id="TCONS_00012611.p1"/>
    </source>
</evidence>
<dbReference type="FunFam" id="3.30.360.10:FF:000008">
    <property type="entry name" value="Alpha-aminoadipic semialdehyde synthase, mitochondrial"/>
    <property type="match status" value="1"/>
</dbReference>
<evidence type="ECO:0000256" key="15">
    <source>
        <dbReference type="RuleBase" id="RU003857"/>
    </source>
</evidence>
<dbReference type="Pfam" id="PF16653">
    <property type="entry name" value="Sacchrp_dh_C"/>
    <property type="match status" value="1"/>
</dbReference>
<keyword evidence="19" id="KW-1185">Reference proteome</keyword>
<dbReference type="Gene3D" id="3.40.50.720">
    <property type="entry name" value="NAD(P)-binding Rossmann-like Domain"/>
    <property type="match status" value="3"/>
</dbReference>
<dbReference type="FunFam" id="3.40.50.720:FF:000087">
    <property type="entry name" value="alpha-aminoadipic semialdehyde synthase, mitochondrial"/>
    <property type="match status" value="1"/>
</dbReference>
<comment type="similarity">
    <text evidence="15">Belongs to the two pore domain potassium channel (TC 1.A.1.8) family.</text>
</comment>
<evidence type="ECO:0000256" key="14">
    <source>
        <dbReference type="ARBA" id="ARBA00025744"/>
    </source>
</evidence>
<dbReference type="GO" id="GO:0005737">
    <property type="term" value="C:cytoplasm"/>
    <property type="evidence" value="ECO:0007669"/>
    <property type="project" value="TreeGrafter"/>
</dbReference>
<dbReference type="Gene3D" id="3.30.360.10">
    <property type="entry name" value="Dihydrodipicolinate Reductase, domain 2"/>
    <property type="match status" value="1"/>
</dbReference>
<feature type="transmembrane region" description="Helical" evidence="16">
    <location>
        <begin position="232"/>
        <end position="253"/>
    </location>
</feature>
<dbReference type="SUPFAM" id="SSF55347">
    <property type="entry name" value="Glyceraldehyde-3-phosphate dehydrogenase-like, C-terminal domain"/>
    <property type="match status" value="1"/>
</dbReference>
<feature type="transmembrane region" description="Helical" evidence="16">
    <location>
        <begin position="328"/>
        <end position="352"/>
    </location>
</feature>
<evidence type="ECO:0000256" key="6">
    <source>
        <dbReference type="ARBA" id="ARBA00022692"/>
    </source>
</evidence>
<comment type="pathway">
    <text evidence="3">Amino-acid degradation; L-lysine degradation via saccharopine pathway; glutaryl-CoA from L-lysine: step 2/6.</text>
</comment>
<organism evidence="19 20">
    <name type="scientific">Strongyloides stercoralis</name>
    <name type="common">Threadworm</name>
    <dbReference type="NCBI Taxonomy" id="6248"/>
    <lineage>
        <taxon>Eukaryota</taxon>
        <taxon>Metazoa</taxon>
        <taxon>Ecdysozoa</taxon>
        <taxon>Nematoda</taxon>
        <taxon>Chromadorea</taxon>
        <taxon>Rhabditida</taxon>
        <taxon>Tylenchina</taxon>
        <taxon>Panagrolaimomorpha</taxon>
        <taxon>Strongyloidoidea</taxon>
        <taxon>Strongyloididae</taxon>
        <taxon>Strongyloides</taxon>
    </lineage>
</organism>
<keyword evidence="7" id="KW-0521">NADP</keyword>
<comment type="similarity">
    <text evidence="14">In the C-terminal section; belongs to the saccharopine dehydrogenase family.</text>
</comment>
<evidence type="ECO:0000256" key="4">
    <source>
        <dbReference type="ARBA" id="ARBA00005624"/>
    </source>
</evidence>
<dbReference type="SUPFAM" id="SSF51735">
    <property type="entry name" value="NAD(P)-binding Rossmann-fold domains"/>
    <property type="match status" value="1"/>
</dbReference>
<keyword evidence="8 16" id="KW-1133">Transmembrane helix</keyword>
<proteinExistence type="inferred from homology"/>
<evidence type="ECO:0000256" key="11">
    <source>
        <dbReference type="ARBA" id="ARBA00023136"/>
    </source>
</evidence>
<dbReference type="InterPro" id="IPR007698">
    <property type="entry name" value="AlaDH/PNT_NAD(H)-bd"/>
</dbReference>
<keyword evidence="5 15" id="KW-0813">Transport</keyword>
<evidence type="ECO:0000256" key="1">
    <source>
        <dbReference type="ARBA" id="ARBA00004141"/>
    </source>
</evidence>
<keyword evidence="6 15" id="KW-0812">Transmembrane</keyword>
<dbReference type="GO" id="GO:0016020">
    <property type="term" value="C:membrane"/>
    <property type="evidence" value="ECO:0007669"/>
    <property type="project" value="UniProtKB-SubCell"/>
</dbReference>
<comment type="similarity">
    <text evidence="4">In the N-terminal section; belongs to the AlaDH/PNT family.</text>
</comment>
<dbReference type="SMART" id="SM01002">
    <property type="entry name" value="AlaDh_PNT_C"/>
    <property type="match status" value="1"/>
</dbReference>